<feature type="transmembrane region" description="Helical" evidence="1">
    <location>
        <begin position="89"/>
        <end position="110"/>
    </location>
</feature>
<reference evidence="3" key="1">
    <citation type="submission" date="2018-02" db="EMBL/GenBank/DDBJ databases">
        <authorList>
            <person name="Hausmann B."/>
        </authorList>
    </citation>
    <scope>NUCLEOTIDE SEQUENCE [LARGE SCALE GENOMIC DNA]</scope>
    <source>
        <strain evidence="3">Peat soil MAG SbF1</strain>
    </source>
</reference>
<dbReference type="EMBL" id="OMOF01000113">
    <property type="protein sequence ID" value="SPF39012.1"/>
    <property type="molecule type" value="Genomic_DNA"/>
</dbReference>
<accession>A0A2U3KH65</accession>
<proteinExistence type="predicted"/>
<gene>
    <name evidence="2" type="ORF">SBF1_200036</name>
</gene>
<feature type="transmembrane region" description="Helical" evidence="1">
    <location>
        <begin position="60"/>
        <end position="77"/>
    </location>
</feature>
<keyword evidence="1" id="KW-0812">Transmembrane</keyword>
<evidence type="ECO:0000313" key="3">
    <source>
        <dbReference type="Proteomes" id="UP000238916"/>
    </source>
</evidence>
<name>A0A2U3KH65_9FIRM</name>
<dbReference type="AlphaFoldDB" id="A0A2U3KH65"/>
<dbReference type="Proteomes" id="UP000238916">
    <property type="component" value="Unassembled WGS sequence"/>
</dbReference>
<evidence type="ECO:0000256" key="1">
    <source>
        <dbReference type="SAM" id="Phobius"/>
    </source>
</evidence>
<keyword evidence="1" id="KW-0472">Membrane</keyword>
<sequence length="239" mass="26869">MKILKKGLYILKITRRAIISVLLIFFVILLGHTTETGFSIGDKICLALGISPWSNGQTGGFHYPIIIYFVLFIIGCLEARRVMSRRQLFILLLLIFIITPSVVSLIKPFYFRMHSGLATVEYDLRYSHFNIKSSADNKNLVIIGAIALTNYGNNQIEFGIKIPSDKFSGQQWFSQELILSGVENSIEPGFFILYPGETRTILSYTTIPSKNGYNGQGSMNGPNLILFNNNENRMVGNNL</sequence>
<keyword evidence="1" id="KW-1133">Transmembrane helix</keyword>
<protein>
    <submittedName>
        <fullName evidence="2">Uncharacterized protein</fullName>
    </submittedName>
</protein>
<organism evidence="2 3">
    <name type="scientific">Candidatus Desulfosporosinus infrequens</name>
    <dbReference type="NCBI Taxonomy" id="2043169"/>
    <lineage>
        <taxon>Bacteria</taxon>
        <taxon>Bacillati</taxon>
        <taxon>Bacillota</taxon>
        <taxon>Clostridia</taxon>
        <taxon>Eubacteriales</taxon>
        <taxon>Desulfitobacteriaceae</taxon>
        <taxon>Desulfosporosinus</taxon>
    </lineage>
</organism>
<evidence type="ECO:0000313" key="2">
    <source>
        <dbReference type="EMBL" id="SPF39012.1"/>
    </source>
</evidence>
<feature type="transmembrane region" description="Helical" evidence="1">
    <location>
        <begin position="21"/>
        <end position="40"/>
    </location>
</feature>